<gene>
    <name evidence="1" type="ORF">HK099_003060</name>
</gene>
<name>A0AAD5TUK0_9FUNG</name>
<dbReference type="EMBL" id="JADGJW010002062">
    <property type="protein sequence ID" value="KAJ3199673.1"/>
    <property type="molecule type" value="Genomic_DNA"/>
</dbReference>
<dbReference type="InterPro" id="IPR032675">
    <property type="entry name" value="LRR_dom_sf"/>
</dbReference>
<reference evidence="1" key="1">
    <citation type="submission" date="2020-05" db="EMBL/GenBank/DDBJ databases">
        <title>Phylogenomic resolution of chytrid fungi.</title>
        <authorList>
            <person name="Stajich J.E."/>
            <person name="Amses K."/>
            <person name="Simmons R."/>
            <person name="Seto K."/>
            <person name="Myers J."/>
            <person name="Bonds A."/>
            <person name="Quandt C.A."/>
            <person name="Barry K."/>
            <person name="Liu P."/>
            <person name="Grigoriev I."/>
            <person name="Longcore J.E."/>
            <person name="James T.Y."/>
        </authorList>
    </citation>
    <scope>NUCLEOTIDE SEQUENCE</scope>
    <source>
        <strain evidence="1">JEL0476</strain>
    </source>
</reference>
<dbReference type="Gene3D" id="3.80.10.10">
    <property type="entry name" value="Ribonuclease Inhibitor"/>
    <property type="match status" value="1"/>
</dbReference>
<dbReference type="Proteomes" id="UP001211065">
    <property type="component" value="Unassembled WGS sequence"/>
</dbReference>
<accession>A0AAD5TUK0</accession>
<protein>
    <submittedName>
        <fullName evidence="1">Uncharacterized protein</fullName>
    </submittedName>
</protein>
<keyword evidence="2" id="KW-1185">Reference proteome</keyword>
<organism evidence="1 2">
    <name type="scientific">Clydaea vesicula</name>
    <dbReference type="NCBI Taxonomy" id="447962"/>
    <lineage>
        <taxon>Eukaryota</taxon>
        <taxon>Fungi</taxon>
        <taxon>Fungi incertae sedis</taxon>
        <taxon>Chytridiomycota</taxon>
        <taxon>Chytridiomycota incertae sedis</taxon>
        <taxon>Chytridiomycetes</taxon>
        <taxon>Lobulomycetales</taxon>
        <taxon>Lobulomycetaceae</taxon>
        <taxon>Clydaea</taxon>
    </lineage>
</organism>
<dbReference type="AlphaFoldDB" id="A0AAD5TUK0"/>
<sequence length="248" mass="28869">VGGEDNVPQLEIDELFNILNLPKQLFLKKEEVDTENKLNYQSEYTLNLTEDTTILSSTILPIPKVELETQNTESKNYFIKVDSKILFEEEEDKNLLILKSINDYAHYSTYHFISMAMHFSPLKTVRIHFNSQLLKNLPWKACLQNKLTKVDFRTRVNDNFFETILYDNVKNVNLVSTKLTSLYVLWGEVSDVTLSLISKSFPNLRSLEIIICNSYFGRVRRYNSPTENTLITDNGINKTILLSFFFLD</sequence>
<feature type="non-terminal residue" evidence="1">
    <location>
        <position position="1"/>
    </location>
</feature>
<evidence type="ECO:0000313" key="1">
    <source>
        <dbReference type="EMBL" id="KAJ3199673.1"/>
    </source>
</evidence>
<evidence type="ECO:0000313" key="2">
    <source>
        <dbReference type="Proteomes" id="UP001211065"/>
    </source>
</evidence>
<proteinExistence type="predicted"/>
<comment type="caution">
    <text evidence="1">The sequence shown here is derived from an EMBL/GenBank/DDBJ whole genome shotgun (WGS) entry which is preliminary data.</text>
</comment>